<name>A0A8K0RBF3_9PLEO</name>
<evidence type="ECO:0000313" key="1">
    <source>
        <dbReference type="EMBL" id="KAH7090620.1"/>
    </source>
</evidence>
<dbReference type="AlphaFoldDB" id="A0A8K0RBF3"/>
<proteinExistence type="predicted"/>
<dbReference type="Proteomes" id="UP000813461">
    <property type="component" value="Unassembled WGS sequence"/>
</dbReference>
<accession>A0A8K0RBF3</accession>
<dbReference type="EMBL" id="JAGMVJ010000005">
    <property type="protein sequence ID" value="KAH7090620.1"/>
    <property type="molecule type" value="Genomic_DNA"/>
</dbReference>
<organism evidence="1 2">
    <name type="scientific">Paraphoma chrysanthemicola</name>
    <dbReference type="NCBI Taxonomy" id="798071"/>
    <lineage>
        <taxon>Eukaryota</taxon>
        <taxon>Fungi</taxon>
        <taxon>Dikarya</taxon>
        <taxon>Ascomycota</taxon>
        <taxon>Pezizomycotina</taxon>
        <taxon>Dothideomycetes</taxon>
        <taxon>Pleosporomycetidae</taxon>
        <taxon>Pleosporales</taxon>
        <taxon>Pleosporineae</taxon>
        <taxon>Phaeosphaeriaceae</taxon>
        <taxon>Paraphoma</taxon>
    </lineage>
</organism>
<sequence length="194" mass="22151">MDAYWEDAVNQEPVLKKSPKWLGMGKCLLVRPFGGFDASLLILSSWPTKASGFDRVGLRTSSMCHVDLCPRRMDRHEIGTAEGNPHETLNPFRLLPRKTQSYWYHKAIEAICFSKTAIVLNLGVAAATAYKKFVRDNKIRVKELPRPGYQPGASSRPLGWLQFEDFRLVRVVRNLFHPEHFLRFAAHLPTAVFL</sequence>
<evidence type="ECO:0000313" key="2">
    <source>
        <dbReference type="Proteomes" id="UP000813461"/>
    </source>
</evidence>
<comment type="caution">
    <text evidence="1">The sequence shown here is derived from an EMBL/GenBank/DDBJ whole genome shotgun (WGS) entry which is preliminary data.</text>
</comment>
<gene>
    <name evidence="1" type="ORF">FB567DRAFT_626569</name>
</gene>
<reference evidence="1" key="1">
    <citation type="journal article" date="2021" name="Nat. Commun.">
        <title>Genetic determinants of endophytism in the Arabidopsis root mycobiome.</title>
        <authorList>
            <person name="Mesny F."/>
            <person name="Miyauchi S."/>
            <person name="Thiergart T."/>
            <person name="Pickel B."/>
            <person name="Atanasova L."/>
            <person name="Karlsson M."/>
            <person name="Huettel B."/>
            <person name="Barry K.W."/>
            <person name="Haridas S."/>
            <person name="Chen C."/>
            <person name="Bauer D."/>
            <person name="Andreopoulos W."/>
            <person name="Pangilinan J."/>
            <person name="LaButti K."/>
            <person name="Riley R."/>
            <person name="Lipzen A."/>
            <person name="Clum A."/>
            <person name="Drula E."/>
            <person name="Henrissat B."/>
            <person name="Kohler A."/>
            <person name="Grigoriev I.V."/>
            <person name="Martin F.M."/>
            <person name="Hacquard S."/>
        </authorList>
    </citation>
    <scope>NUCLEOTIDE SEQUENCE</scope>
    <source>
        <strain evidence="1">MPI-SDFR-AT-0120</strain>
    </source>
</reference>
<protein>
    <submittedName>
        <fullName evidence="1">Uncharacterized protein</fullName>
    </submittedName>
</protein>
<keyword evidence="2" id="KW-1185">Reference proteome</keyword>